<dbReference type="Gene3D" id="2.102.10.10">
    <property type="entry name" value="Rieske [2Fe-2S] iron-sulphur domain"/>
    <property type="match status" value="1"/>
</dbReference>
<evidence type="ECO:0000259" key="6">
    <source>
        <dbReference type="PROSITE" id="PS51296"/>
    </source>
</evidence>
<dbReference type="InterPro" id="IPR017941">
    <property type="entry name" value="Rieske_2Fe-2S"/>
</dbReference>
<dbReference type="EMBL" id="SCWE01000003">
    <property type="protein sequence ID" value="TDM01593.1"/>
    <property type="molecule type" value="Genomic_DNA"/>
</dbReference>
<evidence type="ECO:0000256" key="2">
    <source>
        <dbReference type="ARBA" id="ARBA00022723"/>
    </source>
</evidence>
<dbReference type="InterPro" id="IPR006076">
    <property type="entry name" value="FAD-dep_OxRdtase"/>
</dbReference>
<dbReference type="SUPFAM" id="SSF50022">
    <property type="entry name" value="ISP domain"/>
    <property type="match status" value="1"/>
</dbReference>
<dbReference type="SUPFAM" id="SSF51971">
    <property type="entry name" value="Nucleotide-binding domain"/>
    <property type="match status" value="1"/>
</dbReference>
<keyword evidence="8" id="KW-1185">Reference proteome</keyword>
<proteinExistence type="predicted"/>
<dbReference type="AlphaFoldDB" id="A0A4R6BIV1"/>
<keyword evidence="1" id="KW-0001">2Fe-2S</keyword>
<evidence type="ECO:0000256" key="1">
    <source>
        <dbReference type="ARBA" id="ARBA00022714"/>
    </source>
</evidence>
<keyword evidence="5" id="KW-1015">Disulfide bond</keyword>
<feature type="domain" description="Rieske" evidence="6">
    <location>
        <begin position="430"/>
        <end position="511"/>
    </location>
</feature>
<dbReference type="Gene3D" id="3.50.50.60">
    <property type="entry name" value="FAD/NAD(P)-binding domain"/>
    <property type="match status" value="1"/>
</dbReference>
<dbReference type="OrthoDB" id="9767869at2"/>
<dbReference type="CDD" id="cd03477">
    <property type="entry name" value="Rieske_YhfW_C"/>
    <property type="match status" value="1"/>
</dbReference>
<dbReference type="PANTHER" id="PTHR13847:SF274">
    <property type="entry name" value="RIESKE 2FE-2S IRON-SULFUR PROTEIN YHFW-RELATED"/>
    <property type="match status" value="1"/>
</dbReference>
<dbReference type="Pfam" id="PF01266">
    <property type="entry name" value="DAO"/>
    <property type="match status" value="1"/>
</dbReference>
<keyword evidence="4" id="KW-0411">Iron-sulfur</keyword>
<dbReference type="GO" id="GO:0051537">
    <property type="term" value="F:2 iron, 2 sulfur cluster binding"/>
    <property type="evidence" value="ECO:0007669"/>
    <property type="project" value="UniProtKB-KW"/>
</dbReference>
<gene>
    <name evidence="7" type="ORF">ERX37_08855</name>
</gene>
<reference evidence="7 8" key="1">
    <citation type="submission" date="2019-01" db="EMBL/GenBank/DDBJ databases">
        <title>Draft genome sequences of the type strains of six Macrococcus species.</title>
        <authorList>
            <person name="Mazhar S."/>
            <person name="Altermann E."/>
            <person name="Hill C."/>
            <person name="Mcauliffe O."/>
        </authorList>
    </citation>
    <scope>NUCLEOTIDE SEQUENCE [LARGE SCALE GENOMIC DNA]</scope>
    <source>
        <strain evidence="7 8">CCM4809</strain>
    </source>
</reference>
<dbReference type="PROSITE" id="PS51296">
    <property type="entry name" value="RIESKE"/>
    <property type="match status" value="1"/>
</dbReference>
<keyword evidence="2" id="KW-0479">Metal-binding</keyword>
<dbReference type="InterPro" id="IPR005805">
    <property type="entry name" value="Rieske_Fe-S_prot_C"/>
</dbReference>
<dbReference type="PANTHER" id="PTHR13847">
    <property type="entry name" value="SARCOSINE DEHYDROGENASE-RELATED"/>
    <property type="match status" value="1"/>
</dbReference>
<dbReference type="GO" id="GO:0016020">
    <property type="term" value="C:membrane"/>
    <property type="evidence" value="ECO:0007669"/>
    <property type="project" value="InterPro"/>
</dbReference>
<evidence type="ECO:0000256" key="4">
    <source>
        <dbReference type="ARBA" id="ARBA00023014"/>
    </source>
</evidence>
<protein>
    <submittedName>
        <fullName evidence="7">FAD-dependent oxidoreductase</fullName>
    </submittedName>
</protein>
<comment type="caution">
    <text evidence="7">The sequence shown here is derived from an EMBL/GenBank/DDBJ whole genome shotgun (WGS) entry which is preliminary data.</text>
</comment>
<dbReference type="InterPro" id="IPR036188">
    <property type="entry name" value="FAD/NAD-bd_sf"/>
</dbReference>
<dbReference type="InterPro" id="IPR036922">
    <property type="entry name" value="Rieske_2Fe-2S_sf"/>
</dbReference>
<name>A0A4R6BIV1_9STAP</name>
<sequence>MVFSCKKGIAKKEREGLFMKKENISYWTKSAAITDFTKLDQNIRTEILVVGGGIAGILAAYRLAEAGHKVVLAEGRKLVQETTANTTAKITAQHHLMYQEMLENQGEDKTRLFYQSQMDGIQAIETLVKQYQIDCDFEKISSTQLTDGRNEEAIRKEYEAYEKLGIKSELHEQGLKLPVKNTLALEMPNQAQFHPVKFLSGMVEACVNLGVKFYEETLITDINKVQAVTDQEKTIDFQKVIVATHFPLINIKNNYISELQIERSYIVAAEGMNIPVGMFQTVDEPKRSLRHYHTNNGIGVLVGGENHITATVSHMDDAYDKLSEFAFEVFKGNVTDNWSAQDMMTVDRMPLIGAYDAQNPNLFIVTGFNKFGMASAAVAAELLTDLINRRENNYASLFEPSRIKTLGNQAKAIGKQIKDAIVGEAAALKDHRTDPSELKVDEGGIFNIEGKLTAIYKDKQGNEHHVSPFCTHLGCVVKFNDAERTWDCPCHGSRFDQDGCVLEGPATKDLN</sequence>
<keyword evidence="3" id="KW-0408">Iron</keyword>
<evidence type="ECO:0000256" key="3">
    <source>
        <dbReference type="ARBA" id="ARBA00023004"/>
    </source>
</evidence>
<dbReference type="Gene3D" id="3.30.9.10">
    <property type="entry name" value="D-Amino Acid Oxidase, subunit A, domain 2"/>
    <property type="match status" value="1"/>
</dbReference>
<evidence type="ECO:0000313" key="8">
    <source>
        <dbReference type="Proteomes" id="UP000295328"/>
    </source>
</evidence>
<dbReference type="GO" id="GO:0004497">
    <property type="term" value="F:monooxygenase activity"/>
    <property type="evidence" value="ECO:0007669"/>
    <property type="project" value="UniProtKB-ARBA"/>
</dbReference>
<dbReference type="InterPro" id="IPR038010">
    <property type="entry name" value="YhfW_C"/>
</dbReference>
<evidence type="ECO:0000256" key="5">
    <source>
        <dbReference type="ARBA" id="ARBA00023157"/>
    </source>
</evidence>
<dbReference type="GO" id="GO:0016705">
    <property type="term" value="F:oxidoreductase activity, acting on paired donors, with incorporation or reduction of molecular oxygen"/>
    <property type="evidence" value="ECO:0007669"/>
    <property type="project" value="UniProtKB-ARBA"/>
</dbReference>
<organism evidence="7 8">
    <name type="scientific">Macrococcus hajekii</name>
    <dbReference type="NCBI Taxonomy" id="198482"/>
    <lineage>
        <taxon>Bacteria</taxon>
        <taxon>Bacillati</taxon>
        <taxon>Bacillota</taxon>
        <taxon>Bacilli</taxon>
        <taxon>Bacillales</taxon>
        <taxon>Staphylococcaceae</taxon>
        <taxon>Macrococcus</taxon>
    </lineage>
</organism>
<dbReference type="Proteomes" id="UP000295328">
    <property type="component" value="Unassembled WGS sequence"/>
</dbReference>
<evidence type="ECO:0000313" key="7">
    <source>
        <dbReference type="EMBL" id="TDM01593.1"/>
    </source>
</evidence>
<dbReference type="Pfam" id="PF00355">
    <property type="entry name" value="Rieske"/>
    <property type="match status" value="1"/>
</dbReference>
<dbReference type="PRINTS" id="PR00162">
    <property type="entry name" value="RIESKE"/>
</dbReference>
<dbReference type="GO" id="GO:0005737">
    <property type="term" value="C:cytoplasm"/>
    <property type="evidence" value="ECO:0007669"/>
    <property type="project" value="TreeGrafter"/>
</dbReference>
<dbReference type="GO" id="GO:0046872">
    <property type="term" value="F:metal ion binding"/>
    <property type="evidence" value="ECO:0007669"/>
    <property type="project" value="UniProtKB-KW"/>
</dbReference>
<accession>A0A4R6BIV1</accession>